<organism evidence="1 2">
    <name type="scientific">Conexibacter stalactiti</name>
    <dbReference type="NCBI Taxonomy" id="1940611"/>
    <lineage>
        <taxon>Bacteria</taxon>
        <taxon>Bacillati</taxon>
        <taxon>Actinomycetota</taxon>
        <taxon>Thermoleophilia</taxon>
        <taxon>Solirubrobacterales</taxon>
        <taxon>Conexibacteraceae</taxon>
        <taxon>Conexibacter</taxon>
    </lineage>
</organism>
<comment type="caution">
    <text evidence="1">The sequence shown here is derived from an EMBL/GenBank/DDBJ whole genome shotgun (WGS) entry which is preliminary data.</text>
</comment>
<accession>A0ABU4HN40</accession>
<dbReference type="EMBL" id="JAWSTH010000005">
    <property type="protein sequence ID" value="MDW5593464.1"/>
    <property type="molecule type" value="Genomic_DNA"/>
</dbReference>
<evidence type="ECO:0000313" key="1">
    <source>
        <dbReference type="EMBL" id="MDW5593464.1"/>
    </source>
</evidence>
<sequence length="129" mass="13533">MTFAFQVLRSSVALNPAVPLAFAKRPVPPMTVMTPVSELRLLGLPLTLRRIDPPRGWKVTLPVTDLSLRRSRAVTAPGKVPVALPLKLSMPSLLLNRVSLALAFSLTVFAADAAGATPSAAAAASIAII</sequence>
<name>A0ABU4HN40_9ACTN</name>
<evidence type="ECO:0008006" key="3">
    <source>
        <dbReference type="Google" id="ProtNLM"/>
    </source>
</evidence>
<keyword evidence="2" id="KW-1185">Reference proteome</keyword>
<reference evidence="2" key="1">
    <citation type="submission" date="2023-07" db="EMBL/GenBank/DDBJ databases">
        <title>Conexibacter stalactiti sp. nov., isolated from stalactites in a lava cave and emended description of the genus Conexibacter.</title>
        <authorList>
            <person name="Lee S.D."/>
        </authorList>
    </citation>
    <scope>NUCLEOTIDE SEQUENCE [LARGE SCALE GENOMIC DNA]</scope>
    <source>
        <strain evidence="2">KCTC 39840</strain>
    </source>
</reference>
<dbReference type="Proteomes" id="UP001284601">
    <property type="component" value="Unassembled WGS sequence"/>
</dbReference>
<evidence type="ECO:0000313" key="2">
    <source>
        <dbReference type="Proteomes" id="UP001284601"/>
    </source>
</evidence>
<proteinExistence type="predicted"/>
<dbReference type="RefSeq" id="WP_318595725.1">
    <property type="nucleotide sequence ID" value="NZ_JAWSTH010000005.1"/>
</dbReference>
<gene>
    <name evidence="1" type="ORF">R7226_03890</name>
</gene>
<protein>
    <recommendedName>
        <fullName evidence="3">Secreted protein</fullName>
    </recommendedName>
</protein>